<keyword evidence="2" id="KW-1185">Reference proteome</keyword>
<organism evidence="1 2">
    <name type="scientific">Chiloscyllium punctatum</name>
    <name type="common">Brownbanded bambooshark</name>
    <name type="synonym">Hemiscyllium punctatum</name>
    <dbReference type="NCBI Taxonomy" id="137246"/>
    <lineage>
        <taxon>Eukaryota</taxon>
        <taxon>Metazoa</taxon>
        <taxon>Chordata</taxon>
        <taxon>Craniata</taxon>
        <taxon>Vertebrata</taxon>
        <taxon>Chondrichthyes</taxon>
        <taxon>Elasmobranchii</taxon>
        <taxon>Galeomorphii</taxon>
        <taxon>Galeoidea</taxon>
        <taxon>Orectolobiformes</taxon>
        <taxon>Hemiscylliidae</taxon>
        <taxon>Chiloscyllium</taxon>
    </lineage>
</organism>
<comment type="caution">
    <text evidence="1">The sequence shown here is derived from an EMBL/GenBank/DDBJ whole genome shotgun (WGS) entry which is preliminary data.</text>
</comment>
<sequence>MAPLLRWISPIRSGRQSVLAAAQPIPAAVLGTCIKLPLSQAPGLEDKHSKLIPVDVDEGVTLQLNYEIETLSAGHSIPMRG</sequence>
<accession>A0A401RV03</accession>
<evidence type="ECO:0000313" key="1">
    <source>
        <dbReference type="EMBL" id="GCC21952.1"/>
    </source>
</evidence>
<dbReference type="EMBL" id="BEZZ01000004">
    <property type="protein sequence ID" value="GCC21952.1"/>
    <property type="molecule type" value="Genomic_DNA"/>
</dbReference>
<reference evidence="1 2" key="1">
    <citation type="journal article" date="2018" name="Nat. Ecol. Evol.">
        <title>Shark genomes provide insights into elasmobranch evolution and the origin of vertebrates.</title>
        <authorList>
            <person name="Hara Y"/>
            <person name="Yamaguchi K"/>
            <person name="Onimaru K"/>
            <person name="Kadota M"/>
            <person name="Koyanagi M"/>
            <person name="Keeley SD"/>
            <person name="Tatsumi K"/>
            <person name="Tanaka K"/>
            <person name="Motone F"/>
            <person name="Kageyama Y"/>
            <person name="Nozu R"/>
            <person name="Adachi N"/>
            <person name="Nishimura O"/>
            <person name="Nakagawa R"/>
            <person name="Tanegashima C"/>
            <person name="Kiyatake I"/>
            <person name="Matsumoto R"/>
            <person name="Murakumo K"/>
            <person name="Nishida K"/>
            <person name="Terakita A"/>
            <person name="Kuratani S"/>
            <person name="Sato K"/>
            <person name="Hyodo S Kuraku.S."/>
        </authorList>
    </citation>
    <scope>NUCLEOTIDE SEQUENCE [LARGE SCALE GENOMIC DNA]</scope>
</reference>
<gene>
    <name evidence="1" type="ORF">chiPu_0000335</name>
</gene>
<dbReference type="AlphaFoldDB" id="A0A401RV03"/>
<dbReference type="Proteomes" id="UP000287033">
    <property type="component" value="Unassembled WGS sequence"/>
</dbReference>
<evidence type="ECO:0000313" key="2">
    <source>
        <dbReference type="Proteomes" id="UP000287033"/>
    </source>
</evidence>
<proteinExistence type="predicted"/>
<name>A0A401RV03_CHIPU</name>
<protein>
    <submittedName>
        <fullName evidence="1">Uncharacterized protein</fullName>
    </submittedName>
</protein>